<comment type="similarity">
    <text evidence="6">Belongs to the DHBP synthase family.</text>
</comment>
<dbReference type="UniPathway" id="UPA00275">
    <property type="reaction ID" value="UER00399"/>
</dbReference>
<evidence type="ECO:0000256" key="4">
    <source>
        <dbReference type="ARBA" id="ARBA00023211"/>
    </source>
</evidence>
<comment type="subunit">
    <text evidence="6">Homodimer.</text>
</comment>
<dbReference type="EMBL" id="CP002069">
    <property type="protein sequence ID" value="ADI75028.1"/>
    <property type="molecule type" value="Genomic_DNA"/>
</dbReference>
<dbReference type="GO" id="GO:0005829">
    <property type="term" value="C:cytosol"/>
    <property type="evidence" value="ECO:0007669"/>
    <property type="project" value="TreeGrafter"/>
</dbReference>
<organism evidence="7 8">
    <name type="scientific">Methanohalobium evestigatum (strain ATCC BAA-1072 / DSM 3721 / NBRC 107634 / OCM 161 / Z-7303)</name>
    <dbReference type="NCBI Taxonomy" id="644295"/>
    <lineage>
        <taxon>Archaea</taxon>
        <taxon>Methanobacteriati</taxon>
        <taxon>Methanobacteriota</taxon>
        <taxon>Stenosarchaea group</taxon>
        <taxon>Methanomicrobia</taxon>
        <taxon>Methanosarcinales</taxon>
        <taxon>Methanosarcinaceae</taxon>
        <taxon>Methanohalobium</taxon>
    </lineage>
</organism>
<comment type="function">
    <text evidence="6">Catalyzes the conversion of D-ribulose 5-phosphate to formate and 3,4-dihydroxy-2-butanone 4-phosphate.</text>
</comment>
<evidence type="ECO:0000313" key="8">
    <source>
        <dbReference type="Proteomes" id="UP000000391"/>
    </source>
</evidence>
<dbReference type="OrthoDB" id="25735at2157"/>
<dbReference type="RefSeq" id="WP_013195593.1">
    <property type="nucleotide sequence ID" value="NC_014253.1"/>
</dbReference>
<dbReference type="PANTHER" id="PTHR21327">
    <property type="entry name" value="GTP CYCLOHYDROLASE II-RELATED"/>
    <property type="match status" value="1"/>
</dbReference>
<keyword evidence="8" id="KW-1185">Reference proteome</keyword>
<keyword evidence="5 6" id="KW-0456">Lyase</keyword>
<evidence type="ECO:0000256" key="6">
    <source>
        <dbReference type="RuleBase" id="RU003843"/>
    </source>
</evidence>
<dbReference type="PANTHER" id="PTHR21327:SF46">
    <property type="entry name" value="3,4-DIHYDROXY-2-BUTANONE 4-PHOSPHATE SYNTHASE"/>
    <property type="match status" value="1"/>
</dbReference>
<dbReference type="GO" id="GO:0008686">
    <property type="term" value="F:3,4-dihydroxy-2-butanone-4-phosphate synthase activity"/>
    <property type="evidence" value="ECO:0007669"/>
    <property type="project" value="UniProtKB-EC"/>
</dbReference>
<comment type="cofactor">
    <cofactor evidence="6">
        <name>Mg(2+)</name>
        <dbReference type="ChEBI" id="CHEBI:18420"/>
    </cofactor>
    <cofactor evidence="6">
        <name>Mn(2+)</name>
        <dbReference type="ChEBI" id="CHEBI:29035"/>
    </cofactor>
    <text evidence="6">Binds 2 divalent metal cations per subunit. Magnesium or manganese.</text>
</comment>
<keyword evidence="3 6" id="KW-0460">Magnesium</keyword>
<dbReference type="EC" id="4.1.99.12" evidence="6"/>
<dbReference type="Proteomes" id="UP000000391">
    <property type="component" value="Chromosome"/>
</dbReference>
<name>D7EAM9_METEZ</name>
<dbReference type="HOGENOM" id="CLU_020273_3_2_2"/>
<dbReference type="AlphaFoldDB" id="D7EAM9"/>
<dbReference type="KEGG" id="mev:Metev_2202"/>
<sequence length="238" mass="26311">MNSSNNQNETVRKVIDAAKNGQMFLLYDSEGREGETDLTVPATSITPADVKWMRKDGGGLICTAIDFRASNNFGLPFMADVLKEASRTNNSLKSIVEQSGDLEYDTRSSFSLWVNHRDTRTGIPDNDRSLTINKLGEAVQKTINGEDFDFGAEFRSPGHVAILKAAEGEVNKRMGQTELSIAIANMSGITPAMVVCEMLDDNNGKALSKDDAMEYARKHNLVFVEGKDILEAYRSWNF</sequence>
<keyword evidence="2 6" id="KW-0479">Metal-binding</keyword>
<dbReference type="GeneID" id="9347864"/>
<dbReference type="SUPFAM" id="SSF55821">
    <property type="entry name" value="YrdC/RibB"/>
    <property type="match status" value="1"/>
</dbReference>
<dbReference type="Gene3D" id="3.90.870.10">
    <property type="entry name" value="DHBP synthase"/>
    <property type="match status" value="1"/>
</dbReference>
<reference evidence="7 8" key="1">
    <citation type="submission" date="2010-06" db="EMBL/GenBank/DDBJ databases">
        <title>Complete sequence chromosome of Methanohalobium evestigatum Z-7303.</title>
        <authorList>
            <consortium name="US DOE Joint Genome Institute"/>
            <person name="Lucas S."/>
            <person name="Copeland A."/>
            <person name="Lapidus A."/>
            <person name="Cheng J.-F."/>
            <person name="Bruce D."/>
            <person name="Goodwin L."/>
            <person name="Pitluck S."/>
            <person name="Saunders E."/>
            <person name="Detter J.C."/>
            <person name="Han C."/>
            <person name="Tapia R."/>
            <person name="Land M."/>
            <person name="Hauser L."/>
            <person name="Kyrpides N."/>
            <person name="Mikhailova N."/>
            <person name="Sieprawska-Lupa M."/>
            <person name="Whitman W.B."/>
            <person name="Anderson I."/>
            <person name="Woyke T."/>
        </authorList>
    </citation>
    <scope>NUCLEOTIDE SEQUENCE [LARGE SCALE GENOMIC DNA]</scope>
    <source>
        <strain evidence="8">ATCC BAA-1072 / DSM 3721 / NBRC 107634 / OCM 161 / Z-7303</strain>
    </source>
</reference>
<evidence type="ECO:0000256" key="2">
    <source>
        <dbReference type="ARBA" id="ARBA00022723"/>
    </source>
</evidence>
<comment type="pathway">
    <text evidence="6">Cofactor biosynthesis; riboflavin biosynthesis; 2-hydroxy-3-oxobutyl phosphate from D-ribulose 5-phosphate: step 1/1.</text>
</comment>
<accession>D7EAM9</accession>
<evidence type="ECO:0000313" key="7">
    <source>
        <dbReference type="EMBL" id="ADI75028.1"/>
    </source>
</evidence>
<evidence type="ECO:0000256" key="5">
    <source>
        <dbReference type="ARBA" id="ARBA00023239"/>
    </source>
</evidence>
<protein>
    <recommendedName>
        <fullName evidence="6">3,4-dihydroxy-2-butanone 4-phosphate synthase</fullName>
        <shortName evidence="6">DHBP synthase</shortName>
        <ecNumber evidence="6">4.1.99.12</ecNumber>
    </recommendedName>
</protein>
<proteinExistence type="inferred from homology"/>
<dbReference type="InterPro" id="IPR017945">
    <property type="entry name" value="DHBP_synth_RibB-like_a/b_dom"/>
</dbReference>
<evidence type="ECO:0000256" key="1">
    <source>
        <dbReference type="ARBA" id="ARBA00022619"/>
    </source>
</evidence>
<gene>
    <name evidence="7" type="ordered locus">Metev_2202</name>
</gene>
<comment type="catalytic activity">
    <reaction evidence="6">
        <text>D-ribulose 5-phosphate = (2S)-2-hydroxy-3-oxobutyl phosphate + formate + H(+)</text>
        <dbReference type="Rhea" id="RHEA:18457"/>
        <dbReference type="ChEBI" id="CHEBI:15378"/>
        <dbReference type="ChEBI" id="CHEBI:15740"/>
        <dbReference type="ChEBI" id="CHEBI:58121"/>
        <dbReference type="ChEBI" id="CHEBI:58830"/>
        <dbReference type="EC" id="4.1.99.12"/>
    </reaction>
</comment>
<keyword evidence="1 6" id="KW-0686">Riboflavin biosynthesis</keyword>
<dbReference type="NCBIfam" id="TIGR00506">
    <property type="entry name" value="ribB"/>
    <property type="match status" value="1"/>
</dbReference>
<evidence type="ECO:0000256" key="3">
    <source>
        <dbReference type="ARBA" id="ARBA00022842"/>
    </source>
</evidence>
<dbReference type="STRING" id="644295.Metev_2202"/>
<dbReference type="GO" id="GO:0046872">
    <property type="term" value="F:metal ion binding"/>
    <property type="evidence" value="ECO:0007669"/>
    <property type="project" value="UniProtKB-KW"/>
</dbReference>
<dbReference type="InterPro" id="IPR000422">
    <property type="entry name" value="DHBP_synthase_RibB"/>
</dbReference>
<keyword evidence="4 6" id="KW-0464">Manganese</keyword>
<dbReference type="Pfam" id="PF00926">
    <property type="entry name" value="DHBP_synthase"/>
    <property type="match status" value="1"/>
</dbReference>
<dbReference type="GO" id="GO:0009231">
    <property type="term" value="P:riboflavin biosynthetic process"/>
    <property type="evidence" value="ECO:0007669"/>
    <property type="project" value="UniProtKB-UniPathway"/>
</dbReference>